<organism evidence="1 2">
    <name type="scientific">Vescimonas fastidiosa</name>
    <dbReference type="NCBI Taxonomy" id="2714353"/>
    <lineage>
        <taxon>Bacteria</taxon>
        <taxon>Bacillati</taxon>
        <taxon>Bacillota</taxon>
        <taxon>Clostridia</taxon>
        <taxon>Eubacteriales</taxon>
        <taxon>Oscillospiraceae</taxon>
        <taxon>Vescimonas</taxon>
    </lineage>
</organism>
<dbReference type="Gene3D" id="2.60.320.10">
    <property type="entry name" value="N-utilization substance G protein NusG, insert domain"/>
    <property type="match status" value="1"/>
</dbReference>
<dbReference type="Pfam" id="PF07009">
    <property type="entry name" value="NusG_II"/>
    <property type="match status" value="1"/>
</dbReference>
<keyword evidence="2" id="KW-1185">Reference proteome</keyword>
<protein>
    <recommendedName>
        <fullName evidence="3">NusG domain-containing protein</fullName>
    </recommendedName>
</protein>
<dbReference type="InterPro" id="IPR038690">
    <property type="entry name" value="NusG_2_sf"/>
</dbReference>
<evidence type="ECO:0000313" key="1">
    <source>
        <dbReference type="EMBL" id="BCK78892.1"/>
    </source>
</evidence>
<dbReference type="Proteomes" id="UP000681343">
    <property type="component" value="Chromosome"/>
</dbReference>
<evidence type="ECO:0000313" key="2">
    <source>
        <dbReference type="Proteomes" id="UP000681343"/>
    </source>
</evidence>
<evidence type="ECO:0008006" key="3">
    <source>
        <dbReference type="Google" id="ProtNLM"/>
    </source>
</evidence>
<dbReference type="KEGG" id="vfa:MM35RIKEN_10840"/>
<name>A0A810PXU3_9FIRM</name>
<sequence>MTSKRSQPELKPKPLDALVVLAVLLLGVAAAWLAYGGENSGALTATVKHRGQVVARVELSSLAEEKTVSIDGAYHLTVTLDRTGAAVTDSDCPGQDCLHTGRITRAGQSIVCLPEQVIVTLEGKAPSPDVVLG</sequence>
<reference evidence="1" key="1">
    <citation type="submission" date="2020-09" db="EMBL/GenBank/DDBJ databases">
        <title>New species isolated from human feces.</title>
        <authorList>
            <person name="Kitahara M."/>
            <person name="Shigeno Y."/>
            <person name="Shime M."/>
            <person name="Matsumoto Y."/>
            <person name="Nakamura S."/>
            <person name="Motooka D."/>
            <person name="Fukuoka S."/>
            <person name="Nishikawa H."/>
            <person name="Benno Y."/>
        </authorList>
    </citation>
    <scope>NUCLEOTIDE SEQUENCE</scope>
    <source>
        <strain evidence="1">MM35</strain>
    </source>
</reference>
<proteinExistence type="predicted"/>
<dbReference type="RefSeq" id="WP_212819941.1">
    <property type="nucleotide sequence ID" value="NZ_AP023415.1"/>
</dbReference>
<dbReference type="EMBL" id="AP023415">
    <property type="protein sequence ID" value="BCK78892.1"/>
    <property type="molecule type" value="Genomic_DNA"/>
</dbReference>
<gene>
    <name evidence="1" type="ORF">MM35RIKEN_10840</name>
</gene>
<dbReference type="CDD" id="cd09846">
    <property type="entry name" value="DUF1312"/>
    <property type="match status" value="1"/>
</dbReference>
<dbReference type="AlphaFoldDB" id="A0A810PXU3"/>
<accession>A0A810PXU3</accession>